<comment type="caution">
    <text evidence="3">The sequence shown here is derived from an EMBL/GenBank/DDBJ whole genome shotgun (WGS) entry which is preliminary data.</text>
</comment>
<dbReference type="EMBL" id="JBHSTT010000052">
    <property type="protein sequence ID" value="MFC6390801.1"/>
    <property type="molecule type" value="Genomic_DNA"/>
</dbReference>
<feature type="domain" description="AMP-dependent synthetase/ligase" evidence="1">
    <location>
        <begin position="16"/>
        <end position="356"/>
    </location>
</feature>
<dbReference type="Pfam" id="PF13193">
    <property type="entry name" value="AMP-binding_C"/>
    <property type="match status" value="1"/>
</dbReference>
<dbReference type="InterPro" id="IPR045851">
    <property type="entry name" value="AMP-bd_C_sf"/>
</dbReference>
<evidence type="ECO:0000313" key="3">
    <source>
        <dbReference type="EMBL" id="MFC6390801.1"/>
    </source>
</evidence>
<dbReference type="InterPro" id="IPR050237">
    <property type="entry name" value="ATP-dep_AMP-bd_enzyme"/>
</dbReference>
<sequence length="506" mass="53646">MAPTLLHHLLDGAGADDHPAVIEGTDTLTYGAFRARVAALAERLRRLGLRPGDRVAILLPKSIRECVAIFAASAAGGVFVPIHPSLRPRQVHHIVADSGARVLLTDAGHAAGLDGALDDLSDLRVLDAETGGEAEAPLTPGEAAPEGLAAILYTSGSTGLPKGVMLSHANLIAGTRIVRTYLGIGPEERILSVLPFSFDYGLNQLLTSVEQGARIVLLTPRLGDDVVRALETHRITVLAGVPTLWTLLTRAAPHLATADLSALRLVTNSGGSLALPTIARLRARLPHTRIVLMYGLTEAFRSTYLPPDEIDRRPDSIGRAIPETDIVIVTAEGRRAKPGEPGILHHRGPTVSLGYWKRPEDTARVLVPDPFPPPGAAPGLVCRSGDLVVEDAEGYFRFIGREDTMIKTQGFRVSPTEVEAALMETGAFRAAAVIGLPDPSLGQRIHAVTVPAEGAPGTADVLQSLRKALAPHLVPRTIEAVPTLPTTPNGKVDYKRLTAERAAAEI</sequence>
<dbReference type="PROSITE" id="PS00455">
    <property type="entry name" value="AMP_BINDING"/>
    <property type="match status" value="1"/>
</dbReference>
<gene>
    <name evidence="3" type="ORF">ACFQDP_15890</name>
</gene>
<dbReference type="Pfam" id="PF00501">
    <property type="entry name" value="AMP-binding"/>
    <property type="match status" value="1"/>
</dbReference>
<dbReference type="InterPro" id="IPR000873">
    <property type="entry name" value="AMP-dep_synth/lig_dom"/>
</dbReference>
<dbReference type="Gene3D" id="3.30.300.30">
    <property type="match status" value="1"/>
</dbReference>
<protein>
    <submittedName>
        <fullName evidence="3">AMP-binding protein</fullName>
    </submittedName>
</protein>
<dbReference type="SUPFAM" id="SSF56801">
    <property type="entry name" value="Acetyl-CoA synthetase-like"/>
    <property type="match status" value="1"/>
</dbReference>
<evidence type="ECO:0000259" key="1">
    <source>
        <dbReference type="Pfam" id="PF00501"/>
    </source>
</evidence>
<dbReference type="Proteomes" id="UP001596237">
    <property type="component" value="Unassembled WGS sequence"/>
</dbReference>
<reference evidence="4" key="1">
    <citation type="journal article" date="2019" name="Int. J. Syst. Evol. Microbiol.">
        <title>The Global Catalogue of Microorganisms (GCM) 10K type strain sequencing project: providing services to taxonomists for standard genome sequencing and annotation.</title>
        <authorList>
            <consortium name="The Broad Institute Genomics Platform"/>
            <consortium name="The Broad Institute Genome Sequencing Center for Infectious Disease"/>
            <person name="Wu L."/>
            <person name="Ma J."/>
        </authorList>
    </citation>
    <scope>NUCLEOTIDE SEQUENCE [LARGE SCALE GENOMIC DNA]</scope>
    <source>
        <strain evidence="4">CCUG 36916</strain>
    </source>
</reference>
<dbReference type="InterPro" id="IPR025110">
    <property type="entry name" value="AMP-bd_C"/>
</dbReference>
<dbReference type="Gene3D" id="3.40.50.12780">
    <property type="entry name" value="N-terminal domain of ligase-like"/>
    <property type="match status" value="1"/>
</dbReference>
<dbReference type="PANTHER" id="PTHR43767">
    <property type="entry name" value="LONG-CHAIN-FATTY-ACID--COA LIGASE"/>
    <property type="match status" value="1"/>
</dbReference>
<organism evidence="3 4">
    <name type="scientific">Methylorubrum zatmanii</name>
    <dbReference type="NCBI Taxonomy" id="29429"/>
    <lineage>
        <taxon>Bacteria</taxon>
        <taxon>Pseudomonadati</taxon>
        <taxon>Pseudomonadota</taxon>
        <taxon>Alphaproteobacteria</taxon>
        <taxon>Hyphomicrobiales</taxon>
        <taxon>Methylobacteriaceae</taxon>
        <taxon>Methylorubrum</taxon>
    </lineage>
</organism>
<dbReference type="PANTHER" id="PTHR43767:SF1">
    <property type="entry name" value="NONRIBOSOMAL PEPTIDE SYNTHASE PES1 (EUROFUNG)-RELATED"/>
    <property type="match status" value="1"/>
</dbReference>
<feature type="domain" description="AMP-binding enzyme C-terminal" evidence="2">
    <location>
        <begin position="417"/>
        <end position="491"/>
    </location>
</feature>
<evidence type="ECO:0000313" key="4">
    <source>
        <dbReference type="Proteomes" id="UP001596237"/>
    </source>
</evidence>
<evidence type="ECO:0000259" key="2">
    <source>
        <dbReference type="Pfam" id="PF13193"/>
    </source>
</evidence>
<keyword evidence="4" id="KW-1185">Reference proteome</keyword>
<dbReference type="InterPro" id="IPR020845">
    <property type="entry name" value="AMP-binding_CS"/>
</dbReference>
<dbReference type="RefSeq" id="WP_192282830.1">
    <property type="nucleotide sequence ID" value="NZ_JBHSTT010000052.1"/>
</dbReference>
<name>A0ABW1WRC6_9HYPH</name>
<accession>A0ABW1WRC6</accession>
<dbReference type="InterPro" id="IPR042099">
    <property type="entry name" value="ANL_N_sf"/>
</dbReference>
<proteinExistence type="predicted"/>